<keyword evidence="2" id="KW-1185">Reference proteome</keyword>
<comment type="caution">
    <text evidence="1">The sequence shown here is derived from an EMBL/GenBank/DDBJ whole genome shotgun (WGS) entry which is preliminary data.</text>
</comment>
<proteinExistence type="predicted"/>
<dbReference type="EMBL" id="LNNH01000007">
    <property type="protein sequence ID" value="KWW22255.1"/>
    <property type="molecule type" value="Genomic_DNA"/>
</dbReference>
<protein>
    <submittedName>
        <fullName evidence="1">Uncharacterized protein</fullName>
    </submittedName>
</protein>
<dbReference type="InterPro" id="IPR031681">
    <property type="entry name" value="YwqH-like"/>
</dbReference>
<sequence length="141" mass="15816">MHANSLREIHSAISGRMSDVSEKINRLEQAKRQINEEQNICLGEIRKIIHPELAGSWTGNRADDFQDARSDAYKAMSAIIHADYDDYQEKIEGKITMLNIEKTALSAAGTIAHEADALLEKGEAVIDQLESKLSYLKGWLF</sequence>
<accession>A0A109N2F2</accession>
<reference evidence="1 2" key="1">
    <citation type="submission" date="2015-11" db="EMBL/GenBank/DDBJ databases">
        <title>Genome Sequence of Bacillus simplex strain VanAntwerpen2.</title>
        <authorList>
            <person name="Couger M.B."/>
        </authorList>
    </citation>
    <scope>NUCLEOTIDE SEQUENCE [LARGE SCALE GENOMIC DNA]</scope>
    <source>
        <strain evidence="1 2">VanAntwerpen02</strain>
    </source>
</reference>
<dbReference type="Pfam" id="PF16888">
    <property type="entry name" value="YwqH-like"/>
    <property type="match status" value="1"/>
</dbReference>
<evidence type="ECO:0000313" key="2">
    <source>
        <dbReference type="Proteomes" id="UP000064189"/>
    </source>
</evidence>
<evidence type="ECO:0000313" key="1">
    <source>
        <dbReference type="EMBL" id="KWW22255.1"/>
    </source>
</evidence>
<organism evidence="1 2">
    <name type="scientific">Peribacillus simplex</name>
    <dbReference type="NCBI Taxonomy" id="1478"/>
    <lineage>
        <taxon>Bacteria</taxon>
        <taxon>Bacillati</taxon>
        <taxon>Bacillota</taxon>
        <taxon>Bacilli</taxon>
        <taxon>Bacillales</taxon>
        <taxon>Bacillaceae</taxon>
        <taxon>Peribacillus</taxon>
    </lineage>
</organism>
<dbReference type="RefSeq" id="WP_061140564.1">
    <property type="nucleotide sequence ID" value="NZ_LNNH01000007.1"/>
</dbReference>
<name>A0A109N2F2_9BACI</name>
<dbReference type="AlphaFoldDB" id="A0A109N2F2"/>
<gene>
    <name evidence="1" type="ORF">AS888_13355</name>
</gene>
<dbReference type="Proteomes" id="UP000064189">
    <property type="component" value="Unassembled WGS sequence"/>
</dbReference>